<evidence type="ECO:0000313" key="2">
    <source>
        <dbReference type="EMBL" id="OAQ81646.1"/>
    </source>
</evidence>
<evidence type="ECO:0000256" key="1">
    <source>
        <dbReference type="SAM" id="MobiDB-lite"/>
    </source>
</evidence>
<feature type="region of interest" description="Disordered" evidence="1">
    <location>
        <begin position="1"/>
        <end position="68"/>
    </location>
</feature>
<proteinExistence type="predicted"/>
<feature type="compositionally biased region" description="Low complexity" evidence="1">
    <location>
        <begin position="52"/>
        <end position="66"/>
    </location>
</feature>
<accession>A0A179GUL9</accession>
<comment type="caution">
    <text evidence="2">The sequence shown here is derived from an EMBL/GenBank/DDBJ whole genome shotgun (WGS) entry which is preliminary data.</text>
</comment>
<feature type="compositionally biased region" description="Basic residues" evidence="1">
    <location>
        <begin position="8"/>
        <end position="33"/>
    </location>
</feature>
<dbReference type="EMBL" id="LSBH01000003">
    <property type="protein sequence ID" value="OAQ81646.1"/>
    <property type="molecule type" value="Genomic_DNA"/>
</dbReference>
<sequence length="109" mass="12168">MAWSGVGRSHRSRTSHTLRIAHGKRKEGKRRTQGSRQETTGVRPSVHHLDARPSPTTTASPRPGGALMPILPIHHSWTSPPFCGRQTEKCGRRWPVVGWLLLVAVPWRA</sequence>
<dbReference type="Proteomes" id="UP000078240">
    <property type="component" value="Unassembled WGS sequence"/>
</dbReference>
<gene>
    <name evidence="2" type="ORF">VFPBJ_04230</name>
</gene>
<reference evidence="2 3" key="1">
    <citation type="submission" date="2016-01" db="EMBL/GenBank/DDBJ databases">
        <title>Biosynthesis of antibiotic leucinostatins and their inhibition on Phytophthora in bio-control Purpureocillium lilacinum.</title>
        <authorList>
            <person name="Wang G."/>
            <person name="Liu Z."/>
            <person name="Lin R."/>
            <person name="Li E."/>
            <person name="Mao Z."/>
            <person name="Ling J."/>
            <person name="Yin W."/>
            <person name="Xie B."/>
        </authorList>
    </citation>
    <scope>NUCLEOTIDE SEQUENCE [LARGE SCALE GENOMIC DNA]</scope>
    <source>
        <strain evidence="2">PLBJ-1</strain>
    </source>
</reference>
<dbReference type="AlphaFoldDB" id="A0A179GUL9"/>
<name>A0A179GUL9_PURLI</name>
<evidence type="ECO:0000313" key="3">
    <source>
        <dbReference type="Proteomes" id="UP000078240"/>
    </source>
</evidence>
<organism evidence="2 3">
    <name type="scientific">Purpureocillium lilacinum</name>
    <name type="common">Paecilomyces lilacinus</name>
    <dbReference type="NCBI Taxonomy" id="33203"/>
    <lineage>
        <taxon>Eukaryota</taxon>
        <taxon>Fungi</taxon>
        <taxon>Dikarya</taxon>
        <taxon>Ascomycota</taxon>
        <taxon>Pezizomycotina</taxon>
        <taxon>Sordariomycetes</taxon>
        <taxon>Hypocreomycetidae</taxon>
        <taxon>Hypocreales</taxon>
        <taxon>Ophiocordycipitaceae</taxon>
        <taxon>Purpureocillium</taxon>
    </lineage>
</organism>
<protein>
    <submittedName>
        <fullName evidence="2">Uncharacterized protein</fullName>
    </submittedName>
</protein>